<feature type="compositionally biased region" description="Basic and acidic residues" evidence="1">
    <location>
        <begin position="627"/>
        <end position="647"/>
    </location>
</feature>
<feature type="compositionally biased region" description="Low complexity" evidence="1">
    <location>
        <begin position="522"/>
        <end position="532"/>
    </location>
</feature>
<gene>
    <name evidence="3" type="ORF">HID58_076000</name>
</gene>
<proteinExistence type="predicted"/>
<evidence type="ECO:0000256" key="1">
    <source>
        <dbReference type="SAM" id="MobiDB-lite"/>
    </source>
</evidence>
<dbReference type="PANTHER" id="PTHR47477:SF20">
    <property type="entry name" value="MATH DOMAIN-CONTAINING PROTEIN"/>
    <property type="match status" value="1"/>
</dbReference>
<keyword evidence="4" id="KW-1185">Reference proteome</keyword>
<feature type="compositionally biased region" description="Basic and acidic residues" evidence="1">
    <location>
        <begin position="430"/>
        <end position="445"/>
    </location>
</feature>
<name>A0ABQ7YNY5_BRANA</name>
<evidence type="ECO:0000313" key="3">
    <source>
        <dbReference type="EMBL" id="KAH0868978.1"/>
    </source>
</evidence>
<dbReference type="PANTHER" id="PTHR47477">
    <property type="entry name" value="TNF RECEPTOR-ASSOCIATED FACTOR HOMOLOG 1A"/>
    <property type="match status" value="1"/>
</dbReference>
<comment type="caution">
    <text evidence="3">The sequence shown here is derived from an EMBL/GenBank/DDBJ whole genome shotgun (WGS) entry which is preliminary data.</text>
</comment>
<dbReference type="CDD" id="cd00121">
    <property type="entry name" value="MATH"/>
    <property type="match status" value="1"/>
</dbReference>
<feature type="compositionally biased region" description="Basic and acidic residues" evidence="1">
    <location>
        <begin position="462"/>
        <end position="495"/>
    </location>
</feature>
<dbReference type="SMART" id="SM00061">
    <property type="entry name" value="MATH"/>
    <property type="match status" value="1"/>
</dbReference>
<dbReference type="Pfam" id="PF22486">
    <property type="entry name" value="MATH_2"/>
    <property type="match status" value="1"/>
</dbReference>
<feature type="compositionally biased region" description="Polar residues" evidence="1">
    <location>
        <begin position="575"/>
        <end position="606"/>
    </location>
</feature>
<accession>A0ABQ7YNY5</accession>
<feature type="compositionally biased region" description="Basic residues" evidence="1">
    <location>
        <begin position="446"/>
        <end position="461"/>
    </location>
</feature>
<feature type="domain" description="MATH" evidence="2">
    <location>
        <begin position="63"/>
        <end position="186"/>
    </location>
</feature>
<dbReference type="EMBL" id="JAGKQM010000017">
    <property type="protein sequence ID" value="KAH0868978.1"/>
    <property type="molecule type" value="Genomic_DNA"/>
</dbReference>
<dbReference type="InterPro" id="IPR008974">
    <property type="entry name" value="TRAF-like"/>
</dbReference>
<dbReference type="PROSITE" id="PS50144">
    <property type="entry name" value="MATH"/>
    <property type="match status" value="1"/>
</dbReference>
<reference evidence="3 4" key="1">
    <citation type="submission" date="2021-05" db="EMBL/GenBank/DDBJ databases">
        <title>Genome Assembly of Synthetic Allotetraploid Brassica napus Reveals Homoeologous Exchanges between Subgenomes.</title>
        <authorList>
            <person name="Davis J.T."/>
        </authorList>
    </citation>
    <scope>NUCLEOTIDE SEQUENCE [LARGE SCALE GENOMIC DNA]</scope>
    <source>
        <strain evidence="4">cv. Da-Ae</strain>
        <tissue evidence="3">Seedling</tissue>
    </source>
</reference>
<feature type="compositionally biased region" description="Polar residues" evidence="1">
    <location>
        <begin position="556"/>
        <end position="565"/>
    </location>
</feature>
<feature type="region of interest" description="Disordered" evidence="1">
    <location>
        <begin position="430"/>
        <end position="660"/>
    </location>
</feature>
<dbReference type="Proteomes" id="UP000824890">
    <property type="component" value="Unassembled WGS sequence"/>
</dbReference>
<dbReference type="Gene3D" id="2.60.210.10">
    <property type="entry name" value="Apoptosis, Tumor Necrosis Factor Receptor Associated Protein 2, Chain A"/>
    <property type="match status" value="1"/>
</dbReference>
<evidence type="ECO:0000259" key="2">
    <source>
        <dbReference type="PROSITE" id="PS50144"/>
    </source>
</evidence>
<dbReference type="InterPro" id="IPR055327">
    <property type="entry name" value="TRAF1A/B"/>
</dbReference>
<feature type="region of interest" description="Disordered" evidence="1">
    <location>
        <begin position="1"/>
        <end position="40"/>
    </location>
</feature>
<protein>
    <recommendedName>
        <fullName evidence="2">MATH domain-containing protein</fullName>
    </recommendedName>
</protein>
<feature type="compositionally biased region" description="Basic and acidic residues" evidence="1">
    <location>
        <begin position="507"/>
        <end position="521"/>
    </location>
</feature>
<organism evidence="3 4">
    <name type="scientific">Brassica napus</name>
    <name type="common">Rape</name>
    <dbReference type="NCBI Taxonomy" id="3708"/>
    <lineage>
        <taxon>Eukaryota</taxon>
        <taxon>Viridiplantae</taxon>
        <taxon>Streptophyta</taxon>
        <taxon>Embryophyta</taxon>
        <taxon>Tracheophyta</taxon>
        <taxon>Spermatophyta</taxon>
        <taxon>Magnoliopsida</taxon>
        <taxon>eudicotyledons</taxon>
        <taxon>Gunneridae</taxon>
        <taxon>Pentapetalae</taxon>
        <taxon>rosids</taxon>
        <taxon>malvids</taxon>
        <taxon>Brassicales</taxon>
        <taxon>Brassicaceae</taxon>
        <taxon>Brassiceae</taxon>
        <taxon>Brassica</taxon>
    </lineage>
</organism>
<dbReference type="SUPFAM" id="SSF49599">
    <property type="entry name" value="TRAF domain-like"/>
    <property type="match status" value="1"/>
</dbReference>
<evidence type="ECO:0000313" key="4">
    <source>
        <dbReference type="Proteomes" id="UP000824890"/>
    </source>
</evidence>
<dbReference type="InterPro" id="IPR002083">
    <property type="entry name" value="MATH/TRAF_dom"/>
</dbReference>
<sequence length="966" mass="108418">MSETSNEDYRSGQSSEEDNSNGQISHSEALAEWRSSDQVENGFPSTWPPYWDIDDGSKHSELYGKHTWKIEKYSEISKPELRSDVFDAGGYKWYITIYPQGWDVCNHLALYLCLANHAELPPGCNHFVQYTLALVNKDPKKSIYLDAVNRLKKLEHHWGGNNFIELPKLQEGYIDDLDSLIIKAQVQVIREKIDKPLRCLSSQYRRELLRVYVPYVENIWWQFMELERIRFLELMQDKEKWESFSSFWLRLDQNTRRKMSREKMDVVLNVAAKIFFVLRQGTSTLMMDSLYSGWKTIEEETKKKKNRQVQMDNVELPAGPAPIVSVDQDMFVLVDDLLVLMKRTVMAPLIPIKEEKGSQNPSKVGDVGEEYSKEAIGRDESRLTEVGRRTMEMLVLAHIYSNKAKVAYIEHTAWERQEELIREEEEECLAESKHKANRGTTEKERKSKKKQAKQKKNKKEKRKEERLRSQTEERDTEKEEKVRAKAESSGDKPDTLGESSPVQCELDASKIHHPPSEDTSRGRGSSISIPSGVAERKYTSVYSDQSVRTGVASGSYKGNVSNGQTKIWRIKGKTQPRNVSGANSSATETENQPSRHASNPKSQSHSSETRRVVEAGVVISPIQEAQNPREHNPVTKVDRGTVQRQEKSPAVFSPPKASPWNLKSVAQAKPEKRGVFKLDTVPNRKAISPSSDQASPSRHIEFQTVGSRAAVQNTTSPIPSMSTRPLRAPTFLPKQAAPRTSATSFARSVSSTGPVSAPTHTQTYIPQSYKNAIVGSDHSSSQSTGTSALVSVSNQSGFPLNVGSAEVSSGGLLWTGGSSSNRDTTTTTTISGNHRMNAYSAPVSTSMRQNDVQIRRPAQSLMTDEFPHLGIINDLLEEEPVLMDTTSGYRLPQWLSDVYSFLADMGIAGRSRSYTDDGFYQSYGEHMSDSSSSSSSSLYGNGQSANMDLSLLATRSQNDAFYLPFL</sequence>